<evidence type="ECO:0000256" key="2">
    <source>
        <dbReference type="ARBA" id="ARBA00022771"/>
    </source>
</evidence>
<dbReference type="InterPro" id="IPR011011">
    <property type="entry name" value="Znf_FYVE_PHD"/>
</dbReference>
<keyword evidence="3" id="KW-0862">Zinc</keyword>
<accession>A0A3D8QSB7</accession>
<name>A0A3D8QSB7_9EURO</name>
<keyword evidence="2" id="KW-0863">Zinc-finger</keyword>
<dbReference type="CDD" id="cd15489">
    <property type="entry name" value="PHD_SF"/>
    <property type="match status" value="1"/>
</dbReference>
<proteinExistence type="predicted"/>
<feature type="region of interest" description="Disordered" evidence="5">
    <location>
        <begin position="1"/>
        <end position="39"/>
    </location>
</feature>
<dbReference type="GeneID" id="38120165"/>
<dbReference type="InterPro" id="IPR019786">
    <property type="entry name" value="Zinc_finger_PHD-type_CS"/>
</dbReference>
<dbReference type="RefSeq" id="XP_026599543.1">
    <property type="nucleotide sequence ID" value="XM_026751811.1"/>
</dbReference>
<comment type="caution">
    <text evidence="7">The sequence shown here is derived from an EMBL/GenBank/DDBJ whole genome shotgun (WGS) entry which is preliminary data.</text>
</comment>
<evidence type="ECO:0000256" key="4">
    <source>
        <dbReference type="SAM" id="Coils"/>
    </source>
</evidence>
<organism evidence="7 8">
    <name type="scientific">Aspergillus mulundensis</name>
    <dbReference type="NCBI Taxonomy" id="1810919"/>
    <lineage>
        <taxon>Eukaryota</taxon>
        <taxon>Fungi</taxon>
        <taxon>Dikarya</taxon>
        <taxon>Ascomycota</taxon>
        <taxon>Pezizomycotina</taxon>
        <taxon>Eurotiomycetes</taxon>
        <taxon>Eurotiomycetidae</taxon>
        <taxon>Eurotiales</taxon>
        <taxon>Aspergillaceae</taxon>
        <taxon>Aspergillus</taxon>
        <taxon>Aspergillus subgen. Nidulantes</taxon>
    </lineage>
</organism>
<reference evidence="7 8" key="1">
    <citation type="journal article" date="2018" name="IMA Fungus">
        <title>IMA Genome-F 9: Draft genome sequence of Annulohypoxylon stygium, Aspergillus mulundensis, Berkeleyomyces basicola (syn. Thielaviopsis basicola), Ceratocystis smalleyi, two Cercospora beticola strains, Coleophoma cylindrospora, Fusarium fracticaudum, Phialophora cf. hyalina, and Morchella septimelata.</title>
        <authorList>
            <person name="Wingfield B.D."/>
            <person name="Bills G.F."/>
            <person name="Dong Y."/>
            <person name="Huang W."/>
            <person name="Nel W.J."/>
            <person name="Swalarsk-Parry B.S."/>
            <person name="Vaghefi N."/>
            <person name="Wilken P.M."/>
            <person name="An Z."/>
            <person name="de Beer Z.W."/>
            <person name="De Vos L."/>
            <person name="Chen L."/>
            <person name="Duong T.A."/>
            <person name="Gao Y."/>
            <person name="Hammerbacher A."/>
            <person name="Kikkert J.R."/>
            <person name="Li Y."/>
            <person name="Li H."/>
            <person name="Li K."/>
            <person name="Li Q."/>
            <person name="Liu X."/>
            <person name="Ma X."/>
            <person name="Naidoo K."/>
            <person name="Pethybridge S.J."/>
            <person name="Sun J."/>
            <person name="Steenkamp E.T."/>
            <person name="van der Nest M.A."/>
            <person name="van Wyk S."/>
            <person name="Wingfield M.J."/>
            <person name="Xiong C."/>
            <person name="Yue Q."/>
            <person name="Zhang X."/>
        </authorList>
    </citation>
    <scope>NUCLEOTIDE SEQUENCE [LARGE SCALE GENOMIC DNA]</scope>
    <source>
        <strain evidence="7 8">DSM 5745</strain>
    </source>
</reference>
<dbReference type="Gene3D" id="3.30.40.10">
    <property type="entry name" value="Zinc/RING finger domain, C3HC4 (zinc finger)"/>
    <property type="match status" value="1"/>
</dbReference>
<dbReference type="InterPro" id="IPR013083">
    <property type="entry name" value="Znf_RING/FYVE/PHD"/>
</dbReference>
<keyword evidence="1" id="KW-0479">Metal-binding</keyword>
<dbReference type="SUPFAM" id="SSF57903">
    <property type="entry name" value="FYVE/PHD zinc finger"/>
    <property type="match status" value="1"/>
</dbReference>
<dbReference type="EMBL" id="PVWQ01000014">
    <property type="protein sequence ID" value="RDW64384.1"/>
    <property type="molecule type" value="Genomic_DNA"/>
</dbReference>
<evidence type="ECO:0000256" key="3">
    <source>
        <dbReference type="ARBA" id="ARBA00022833"/>
    </source>
</evidence>
<keyword evidence="8" id="KW-1185">Reference proteome</keyword>
<dbReference type="InterPro" id="IPR001965">
    <property type="entry name" value="Znf_PHD"/>
</dbReference>
<evidence type="ECO:0000313" key="8">
    <source>
        <dbReference type="Proteomes" id="UP000256690"/>
    </source>
</evidence>
<feature type="compositionally biased region" description="Low complexity" evidence="5">
    <location>
        <begin position="149"/>
        <end position="169"/>
    </location>
</feature>
<evidence type="ECO:0000259" key="6">
    <source>
        <dbReference type="SMART" id="SM00249"/>
    </source>
</evidence>
<feature type="compositionally biased region" description="Low complexity" evidence="5">
    <location>
        <begin position="23"/>
        <end position="32"/>
    </location>
</feature>
<evidence type="ECO:0000313" key="7">
    <source>
        <dbReference type="EMBL" id="RDW64384.1"/>
    </source>
</evidence>
<evidence type="ECO:0000256" key="5">
    <source>
        <dbReference type="SAM" id="MobiDB-lite"/>
    </source>
</evidence>
<evidence type="ECO:0000256" key="1">
    <source>
        <dbReference type="ARBA" id="ARBA00022723"/>
    </source>
</evidence>
<protein>
    <recommendedName>
        <fullName evidence="6">Zinc finger PHD-type domain-containing protein</fullName>
    </recommendedName>
</protein>
<dbReference type="SMART" id="SM00249">
    <property type="entry name" value="PHD"/>
    <property type="match status" value="1"/>
</dbReference>
<dbReference type="AlphaFoldDB" id="A0A3D8QSB7"/>
<dbReference type="OrthoDB" id="336088at2759"/>
<dbReference type="Proteomes" id="UP000256690">
    <property type="component" value="Unassembled WGS sequence"/>
</dbReference>
<feature type="coiled-coil region" evidence="4">
    <location>
        <begin position="284"/>
        <end position="345"/>
    </location>
</feature>
<gene>
    <name evidence="7" type="ORF">DSM5745_09795</name>
</gene>
<dbReference type="GO" id="GO:0008270">
    <property type="term" value="F:zinc ion binding"/>
    <property type="evidence" value="ECO:0007669"/>
    <property type="project" value="UniProtKB-KW"/>
</dbReference>
<dbReference type="STRING" id="1810919.A0A3D8QSB7"/>
<sequence>MPPRKGQARNSQSSTGRIRGRRSLPAASPAAPARRETEWDRTVARIAAEPMEAQVRRYKEWKRNGSRHDTTCRVCLDTGNSATSPYPLIGCHACAVAFHFPCVPKGIDWAADGDLYCPICIERKWNKSPPELTPPASPVLAPAEPPKDASASEPALAASATTSTAISVSNPPKDPEPEPLSSIPQAPQEARTNPLPSPSDRKLHSPAVPTRPASLQQNVPDSEGPHPKRQRTSRFTTLSSEVDTSLAVLYRELESVATLKMHIEELQQRDRQNTQMIKLRDNSIAILRRDLERRQAENLELTRRIENIEEYDEVKKQVDELKKRNEALEAELRKSREETATAQELVESWKGKLAQLLNT</sequence>
<feature type="region of interest" description="Disordered" evidence="5">
    <location>
        <begin position="127"/>
        <end position="237"/>
    </location>
</feature>
<keyword evidence="4" id="KW-0175">Coiled coil</keyword>
<dbReference type="PROSITE" id="PS01359">
    <property type="entry name" value="ZF_PHD_1"/>
    <property type="match status" value="1"/>
</dbReference>
<feature type="domain" description="Zinc finger PHD-type" evidence="6">
    <location>
        <begin position="71"/>
        <end position="121"/>
    </location>
</feature>